<feature type="active site" description="Proton acceptor" evidence="7">
    <location>
        <position position="112"/>
    </location>
</feature>
<comment type="pathway">
    <text evidence="1 7">tRNA modification; tRNA-queuosine biosynthesis.</text>
</comment>
<comment type="function">
    <text evidence="7">Catalyzes the base-exchange of a guanine (G) residue with the queuine precursor 7-aminomethyl-7-deazaguanine (PreQ1) at position 34 (anticodon wobble position) in tRNAs with GU(N) anticodons (tRNA-Asp, -Asn, -His and -Tyr). Catalysis occurs through a double-displacement mechanism. The nucleophile active site attacks the C1' of nucleotide 34 to detach the guanine base from the RNA, forming a covalent enzyme-RNA intermediate. The proton acceptor active site deprotonates the incoming PreQ1, allowing a nucleophilic attack on the C1' of the ribose to form the product. After dissociation, two additional enzymatic reactions on the tRNA convert PreQ1 to queuine (Q), resulting in the hypermodified nucleoside queuosine (7-(((4,5-cis-dihydroxy-2-cyclopenten-1-yl)amino)methyl)-7-deazaguanosine).</text>
</comment>
<dbReference type="GO" id="GO:0005829">
    <property type="term" value="C:cytosol"/>
    <property type="evidence" value="ECO:0007669"/>
    <property type="project" value="TreeGrafter"/>
</dbReference>
<dbReference type="AlphaFoldDB" id="A0L583"/>
<dbReference type="SUPFAM" id="SSF51713">
    <property type="entry name" value="tRNA-guanine transglycosylase"/>
    <property type="match status" value="1"/>
</dbReference>
<sequence>MRQGGEPYMAPADRFSAELSTPFTFTLHNTDASGARRGVMHTPRGSIETPAFMPVGTQGSVKAMTPQEVEKLGAQIILGNTYHLFLRPGHERVQQLGGLHRFMNWRGPILTDSGGYQVFSLGELNKISEDGVTFRSHIDGSKQFISPEISIQIQQALGSDIMMQFDECPPYPAQRDYVANSLELTLRWGRRSLAAKTPNQPGRALFGIVQGGMYADLREISAQRTLEMGFDGYALGGLSVGEPKALMEEVLSYAPAFLPADKPRYLMGVGKPPDLVMAVERGIDMFDCVLPTRNARNGQLLTRYGPINIKRAEYRESLEAVDPSCGCDCCQNYSRAYIHHLFRTNEILGMRLMTLHNLHYYQTLMAEMRQAISQGDFAAFKANFLHNYFAVTEGA</sequence>
<reference evidence="10 11" key="2">
    <citation type="journal article" date="2012" name="Int. J. Syst. Evol. Microbiol.">
        <title>Magnetococcus marinus gen. nov., sp. nov., a marine, magnetotactic bacterium that represents a novel lineage (Magnetococcaceae fam. nov.; Magnetococcales ord. nov.) at the base of the Alphaproteobacteria.</title>
        <authorList>
            <person name="Bazylinski D.A."/>
            <person name="Williams T.J."/>
            <person name="Lefevre C.T."/>
            <person name="Berg R.J."/>
            <person name="Zhang C.L."/>
            <person name="Bowser S.S."/>
            <person name="Dean A.J."/>
            <person name="Beveridge T.J."/>
        </authorList>
    </citation>
    <scope>NUCLEOTIDE SEQUENCE [LARGE SCALE GENOMIC DNA]</scope>
    <source>
        <strain evidence="11">ATCC BAA-1437 / JCM 17883 / MC-1</strain>
    </source>
</reference>
<evidence type="ECO:0000259" key="9">
    <source>
        <dbReference type="Pfam" id="PF01702"/>
    </source>
</evidence>
<evidence type="ECO:0000313" key="10">
    <source>
        <dbReference type="EMBL" id="ABK43126.1"/>
    </source>
</evidence>
<feature type="binding site" evidence="7">
    <location>
        <position position="325"/>
    </location>
    <ligand>
        <name>Zn(2+)</name>
        <dbReference type="ChEBI" id="CHEBI:29105"/>
    </ligand>
</feature>
<keyword evidence="5 7" id="KW-0671">Queuosine biosynthesis</keyword>
<comment type="cofactor">
    <cofactor evidence="7">
        <name>Zn(2+)</name>
        <dbReference type="ChEBI" id="CHEBI:29105"/>
    </cofactor>
    <text evidence="7">Binds 1 zinc ion per subunit.</text>
</comment>
<feature type="binding site" evidence="7">
    <location>
        <position position="166"/>
    </location>
    <ligand>
        <name>substrate</name>
    </ligand>
</feature>
<evidence type="ECO:0000256" key="8">
    <source>
        <dbReference type="SAM" id="MobiDB-lite"/>
    </source>
</evidence>
<evidence type="ECO:0000313" key="11">
    <source>
        <dbReference type="Proteomes" id="UP000002586"/>
    </source>
</evidence>
<dbReference type="eggNOG" id="COG0343">
    <property type="taxonomic scope" value="Bacteria"/>
</dbReference>
<dbReference type="Proteomes" id="UP000002586">
    <property type="component" value="Chromosome"/>
</dbReference>
<evidence type="ECO:0000256" key="7">
    <source>
        <dbReference type="HAMAP-Rule" id="MF_00168"/>
    </source>
</evidence>
<dbReference type="HOGENOM" id="CLU_022060_0_1_5"/>
<dbReference type="InterPro" id="IPR002616">
    <property type="entry name" value="tRNA_ribo_trans-like"/>
</dbReference>
<dbReference type="UniPathway" id="UPA00392"/>
<dbReference type="STRING" id="156889.Mmc1_0605"/>
<dbReference type="EMBL" id="CP000471">
    <property type="protein sequence ID" value="ABK43126.1"/>
    <property type="molecule type" value="Genomic_DNA"/>
</dbReference>
<dbReference type="InterPro" id="IPR050076">
    <property type="entry name" value="ArchSynthase1/Queuine_TRR"/>
</dbReference>
<evidence type="ECO:0000256" key="1">
    <source>
        <dbReference type="ARBA" id="ARBA00004691"/>
    </source>
</evidence>
<dbReference type="KEGG" id="mgm:Mmc1_0605"/>
<feature type="region of interest" description="RNA binding" evidence="7">
    <location>
        <begin position="268"/>
        <end position="274"/>
    </location>
</feature>
<feature type="region of interest" description="Disordered" evidence="8">
    <location>
        <begin position="34"/>
        <end position="54"/>
    </location>
</feature>
<dbReference type="Gene3D" id="3.20.20.105">
    <property type="entry name" value="Queuine tRNA-ribosyltransferase-like"/>
    <property type="match status" value="1"/>
</dbReference>
<feature type="binding site" evidence="7">
    <location>
        <position position="327"/>
    </location>
    <ligand>
        <name>Zn(2+)</name>
        <dbReference type="ChEBI" id="CHEBI:29105"/>
    </ligand>
</feature>
<dbReference type="NCBIfam" id="TIGR00449">
    <property type="entry name" value="tgt_general"/>
    <property type="match status" value="1"/>
</dbReference>
<feature type="binding site" evidence="7">
    <location>
        <position position="356"/>
    </location>
    <ligand>
        <name>Zn(2+)</name>
        <dbReference type="ChEBI" id="CHEBI:29105"/>
    </ligand>
</feature>
<dbReference type="Pfam" id="PF01702">
    <property type="entry name" value="TGT"/>
    <property type="match status" value="1"/>
</dbReference>
<gene>
    <name evidence="7" type="primary">tgt</name>
    <name evidence="10" type="ordered locus">Mmc1_0605</name>
</gene>
<dbReference type="GO" id="GO:0046872">
    <property type="term" value="F:metal ion binding"/>
    <property type="evidence" value="ECO:0007669"/>
    <property type="project" value="UniProtKB-KW"/>
</dbReference>
<evidence type="ECO:0000256" key="2">
    <source>
        <dbReference type="ARBA" id="ARBA00022676"/>
    </source>
</evidence>
<feature type="region of interest" description="RNA binding; important for wobble base 34 recognition" evidence="7">
    <location>
        <begin position="292"/>
        <end position="296"/>
    </location>
</feature>
<dbReference type="PANTHER" id="PTHR46499:SF1">
    <property type="entry name" value="QUEUINE TRNA-RIBOSYLTRANSFERASE"/>
    <property type="match status" value="1"/>
</dbReference>
<protein>
    <recommendedName>
        <fullName evidence="7">Queuine tRNA-ribosyltransferase</fullName>
        <ecNumber evidence="7">2.4.2.29</ecNumber>
    </recommendedName>
    <alternativeName>
        <fullName evidence="7">Guanine insertion enzyme</fullName>
    </alternativeName>
    <alternativeName>
        <fullName evidence="7">tRNA-guanine transglycosylase</fullName>
    </alternativeName>
</protein>
<proteinExistence type="inferred from homology"/>
<keyword evidence="7" id="KW-0862">Zinc</keyword>
<keyword evidence="4 7" id="KW-0819">tRNA processing</keyword>
<name>A0L583_MAGMM</name>
<organism evidence="10 11">
    <name type="scientific">Magnetococcus marinus (strain ATCC BAA-1437 / JCM 17883 / MC-1)</name>
    <dbReference type="NCBI Taxonomy" id="156889"/>
    <lineage>
        <taxon>Bacteria</taxon>
        <taxon>Pseudomonadati</taxon>
        <taxon>Pseudomonadota</taxon>
        <taxon>Magnetococcia</taxon>
        <taxon>Magnetococcales</taxon>
        <taxon>Magnetococcaceae</taxon>
        <taxon>Magnetococcus</taxon>
    </lineage>
</organism>
<dbReference type="InterPro" id="IPR036511">
    <property type="entry name" value="TGT-like_sf"/>
</dbReference>
<dbReference type="InterPro" id="IPR004803">
    <property type="entry name" value="TGT"/>
</dbReference>
<feature type="binding site" evidence="7">
    <location>
        <position position="330"/>
    </location>
    <ligand>
        <name>Zn(2+)</name>
        <dbReference type="ChEBI" id="CHEBI:29105"/>
    </ligand>
</feature>
<dbReference type="FunFam" id="3.20.20.105:FF:000001">
    <property type="entry name" value="Queuine tRNA-ribosyltransferase"/>
    <property type="match status" value="1"/>
</dbReference>
<evidence type="ECO:0000256" key="5">
    <source>
        <dbReference type="ARBA" id="ARBA00022785"/>
    </source>
</evidence>
<keyword evidence="11" id="KW-1185">Reference proteome</keyword>
<keyword evidence="3 7" id="KW-0808">Transferase</keyword>
<feature type="binding site" evidence="7">
    <location>
        <begin position="112"/>
        <end position="116"/>
    </location>
    <ligand>
        <name>substrate</name>
    </ligand>
</feature>
<evidence type="ECO:0000256" key="6">
    <source>
        <dbReference type="ARBA" id="ARBA00050112"/>
    </source>
</evidence>
<dbReference type="PANTHER" id="PTHR46499">
    <property type="entry name" value="QUEUINE TRNA-RIBOSYLTRANSFERASE"/>
    <property type="match status" value="1"/>
</dbReference>
<feature type="domain" description="tRNA-guanine(15) transglycosylase-like" evidence="9">
    <location>
        <begin position="33"/>
        <end position="389"/>
    </location>
</feature>
<dbReference type="NCBIfam" id="TIGR00430">
    <property type="entry name" value="Q_tRNA_tgt"/>
    <property type="match status" value="1"/>
</dbReference>
<comment type="subunit">
    <text evidence="7">Homodimer. Within each dimer, one monomer is responsible for RNA recognition and catalysis, while the other monomer binds to the replacement base PreQ1.</text>
</comment>
<evidence type="ECO:0000256" key="3">
    <source>
        <dbReference type="ARBA" id="ARBA00022679"/>
    </source>
</evidence>
<feature type="binding site" evidence="7">
    <location>
        <position position="237"/>
    </location>
    <ligand>
        <name>substrate</name>
    </ligand>
</feature>
<reference evidence="11" key="1">
    <citation type="journal article" date="2009" name="Appl. Environ. Microbiol.">
        <title>Complete genome sequence of the chemolithoautotrophic marine magnetotactic coccus strain MC-1.</title>
        <authorList>
            <person name="Schubbe S."/>
            <person name="Williams T.J."/>
            <person name="Xie G."/>
            <person name="Kiss H.E."/>
            <person name="Brettin T.S."/>
            <person name="Martinez D."/>
            <person name="Ross C.A."/>
            <person name="Schuler D."/>
            <person name="Cox B.L."/>
            <person name="Nealson K.H."/>
            <person name="Bazylinski D.A."/>
        </authorList>
    </citation>
    <scope>NUCLEOTIDE SEQUENCE [LARGE SCALE GENOMIC DNA]</scope>
    <source>
        <strain evidence="11">ATCC BAA-1437 / JCM 17883 / MC-1</strain>
    </source>
</reference>
<accession>A0L583</accession>
<dbReference type="EC" id="2.4.2.29" evidence="7"/>
<dbReference type="GO" id="GO:0008616">
    <property type="term" value="P:tRNA queuosine(34) biosynthetic process"/>
    <property type="evidence" value="ECO:0007669"/>
    <property type="project" value="UniProtKB-UniRule"/>
</dbReference>
<comment type="catalytic activity">
    <reaction evidence="6 7">
        <text>7-aminomethyl-7-carbaguanine + guanosine(34) in tRNA = 7-aminomethyl-7-carbaguanosine(34) in tRNA + guanine</text>
        <dbReference type="Rhea" id="RHEA:24104"/>
        <dbReference type="Rhea" id="RHEA-COMP:10341"/>
        <dbReference type="Rhea" id="RHEA-COMP:10342"/>
        <dbReference type="ChEBI" id="CHEBI:16235"/>
        <dbReference type="ChEBI" id="CHEBI:58703"/>
        <dbReference type="ChEBI" id="CHEBI:74269"/>
        <dbReference type="ChEBI" id="CHEBI:82833"/>
        <dbReference type="EC" id="2.4.2.29"/>
    </reaction>
</comment>
<evidence type="ECO:0000256" key="4">
    <source>
        <dbReference type="ARBA" id="ARBA00022694"/>
    </source>
</evidence>
<dbReference type="HAMAP" id="MF_00168">
    <property type="entry name" value="Q_tRNA_Tgt"/>
    <property type="match status" value="1"/>
</dbReference>
<keyword evidence="7" id="KW-0479">Metal-binding</keyword>
<feature type="active site" description="Nucleophile" evidence="7">
    <location>
        <position position="287"/>
    </location>
</feature>
<dbReference type="GO" id="GO:0008479">
    <property type="term" value="F:tRNA-guanosine(34) queuine transglycosylase activity"/>
    <property type="evidence" value="ECO:0007669"/>
    <property type="project" value="UniProtKB-UniRule"/>
</dbReference>
<keyword evidence="2 7" id="KW-0328">Glycosyltransferase</keyword>
<feature type="binding site" evidence="7">
    <location>
        <position position="210"/>
    </location>
    <ligand>
        <name>substrate</name>
    </ligand>
</feature>
<comment type="similarity">
    <text evidence="7">Belongs to the queuine tRNA-ribosyltransferase family.</text>
</comment>